<evidence type="ECO:0000256" key="1">
    <source>
        <dbReference type="ARBA" id="ARBA00004123"/>
    </source>
</evidence>
<accession>A0ABR3C7Q3</accession>
<dbReference type="Pfam" id="PF01393">
    <property type="entry name" value="Chromo_shadow"/>
    <property type="match status" value="1"/>
</dbReference>
<dbReference type="SMART" id="SM00463">
    <property type="entry name" value="SMR"/>
    <property type="match status" value="1"/>
</dbReference>
<dbReference type="InterPro" id="IPR003892">
    <property type="entry name" value="CUE"/>
</dbReference>
<dbReference type="InterPro" id="IPR023779">
    <property type="entry name" value="Chromodomain_CS"/>
</dbReference>
<evidence type="ECO:0000256" key="3">
    <source>
        <dbReference type="ARBA" id="ARBA00023242"/>
    </source>
</evidence>
<dbReference type="InterPro" id="IPR000953">
    <property type="entry name" value="Chromo/chromo_shadow_dom"/>
</dbReference>
<name>A0ABR3C7Q3_9PEZI</name>
<dbReference type="SUPFAM" id="SSF54160">
    <property type="entry name" value="Chromo domain-like"/>
    <property type="match status" value="1"/>
</dbReference>
<dbReference type="SUPFAM" id="SSF160443">
    <property type="entry name" value="SMR domain-like"/>
    <property type="match status" value="1"/>
</dbReference>
<feature type="compositionally biased region" description="Polar residues" evidence="4">
    <location>
        <begin position="288"/>
        <end position="300"/>
    </location>
</feature>
<evidence type="ECO:0000259" key="6">
    <source>
        <dbReference type="PROSITE" id="PS50828"/>
    </source>
</evidence>
<dbReference type="InterPro" id="IPR023780">
    <property type="entry name" value="Chromo_domain"/>
</dbReference>
<feature type="compositionally biased region" description="Basic and acidic residues" evidence="4">
    <location>
        <begin position="132"/>
        <end position="162"/>
    </location>
</feature>
<feature type="region of interest" description="Disordered" evidence="4">
    <location>
        <begin position="1"/>
        <end position="45"/>
    </location>
</feature>
<dbReference type="InterPro" id="IPR052772">
    <property type="entry name" value="Endo/PolyKinase_Domain-Protein"/>
</dbReference>
<evidence type="ECO:0000256" key="4">
    <source>
        <dbReference type="SAM" id="MobiDB-lite"/>
    </source>
</evidence>
<dbReference type="PROSITE" id="PS51140">
    <property type="entry name" value="CUE"/>
    <property type="match status" value="1"/>
</dbReference>
<dbReference type="Pfam" id="PF00385">
    <property type="entry name" value="Chromo"/>
    <property type="match status" value="1"/>
</dbReference>
<comment type="caution">
    <text evidence="8">The sequence shown here is derived from an EMBL/GenBank/DDBJ whole genome shotgun (WGS) entry which is preliminary data.</text>
</comment>
<dbReference type="Gene3D" id="3.30.1370.110">
    <property type="match status" value="1"/>
</dbReference>
<dbReference type="PROSITE" id="PS00598">
    <property type="entry name" value="CHROMO_1"/>
    <property type="match status" value="1"/>
</dbReference>
<feature type="domain" description="CUE" evidence="7">
    <location>
        <begin position="330"/>
        <end position="375"/>
    </location>
</feature>
<dbReference type="SMART" id="SM00298">
    <property type="entry name" value="CHROMO"/>
    <property type="match status" value="1"/>
</dbReference>
<keyword evidence="9" id="KW-1185">Reference proteome</keyword>
<dbReference type="RefSeq" id="XP_066629675.1">
    <property type="nucleotide sequence ID" value="XM_066780446.1"/>
</dbReference>
<feature type="compositionally biased region" description="Acidic residues" evidence="4">
    <location>
        <begin position="33"/>
        <end position="45"/>
    </location>
</feature>
<dbReference type="EMBL" id="JAJVCZ030000009">
    <property type="protein sequence ID" value="KAL0256646.1"/>
    <property type="molecule type" value="Genomic_DNA"/>
</dbReference>
<proteinExistence type="predicted"/>
<sequence>MPPAITSDDESASGSGSEAEIAYKRAPKAAPKDEEEEEDEESDDEYVVEKVMSHIFEDDGTVKYEIKWQGYERKQDRTWEPEENLEGAKEALDEYFKKIGGRPTRGGNKKRKASQTPADTPVGKGRGRGRKPQKEEQSVSAEPEPKPVKKEKEPPFPKGSWEDHITSIDTIEEVPNPKTGVRERYALVVWADSRKTRHPLSVLNQKCPQKARLSRCFKLAENPALVISIYSDYKGVPDCLDQARALLAHFKDAAAIEQLTDFDPSGCSTQPHEHISSPEQDDRASHGPKTSTETDATSLTNGVSSLALSSSGVSTPSEPGASMAWLQNLNMTSKEAQLIETFPTLSVTTIAFVFKKNNGDFEKCVDELLNHVLFEEIDGQDGEEKILRKGIDTFAAADGTAPRGRKAKGKKKNKKTNFMNLDEYARSSSEPAAPSPNKWKTMSDDVDFIATKVNVSYKAVKSSYHERGGSVAATIAALIESDIKTNKKSLEEEMDVVVQNVFELSKEFELDLQQAHALIRLTDPSSAAAHELAKALTRSSNASSPTGGGGGGIQLVPRYAPLNLSDPDEEYDVPGPTSTSTLTAASLGVARHAAFSKASEYHRKGKSDPLMRAAAGYYGQVGRDNHRAFQSAVAAEADALVAAQSGPAQLDLHGVSVADAKRIARQKVAEWWASLGEDRIKGYAKGKANEYRIVTGIGRHSDGGRAKIGPAVMKMLVAEGWRVEVGSGFLTVSGVRK</sequence>
<dbReference type="InterPro" id="IPR008251">
    <property type="entry name" value="Chromo_shadow_dom"/>
</dbReference>
<evidence type="ECO:0000313" key="9">
    <source>
        <dbReference type="Proteomes" id="UP001430584"/>
    </source>
</evidence>
<dbReference type="PROSITE" id="PS50828">
    <property type="entry name" value="SMR"/>
    <property type="match status" value="1"/>
</dbReference>
<reference evidence="8 9" key="1">
    <citation type="submission" date="2024-02" db="EMBL/GenBank/DDBJ databases">
        <title>De novo assembly and annotation of 12 fungi associated with fruit tree decline syndrome in Ontario, Canada.</title>
        <authorList>
            <person name="Sulman M."/>
            <person name="Ellouze W."/>
            <person name="Ilyukhin E."/>
        </authorList>
    </citation>
    <scope>NUCLEOTIDE SEQUENCE [LARGE SCALE GENOMIC DNA]</scope>
    <source>
        <strain evidence="8 9">FDS-637</strain>
    </source>
</reference>
<gene>
    <name evidence="8" type="ORF">SLS55_009041</name>
</gene>
<feature type="region of interest" description="Disordered" evidence="4">
    <location>
        <begin position="537"/>
        <end position="559"/>
    </location>
</feature>
<dbReference type="Proteomes" id="UP001430584">
    <property type="component" value="Unassembled WGS sequence"/>
</dbReference>
<evidence type="ECO:0000256" key="2">
    <source>
        <dbReference type="ARBA" id="ARBA00011353"/>
    </source>
</evidence>
<feature type="domain" description="Smr" evidence="6">
    <location>
        <begin position="650"/>
        <end position="736"/>
    </location>
</feature>
<feature type="region of interest" description="Disordered" evidence="4">
    <location>
        <begin position="261"/>
        <end position="300"/>
    </location>
</feature>
<dbReference type="PANTHER" id="PTHR46535">
    <property type="entry name" value="NEDD4-BINDING PROTEIN 2"/>
    <property type="match status" value="1"/>
</dbReference>
<feature type="region of interest" description="Disordered" evidence="4">
    <location>
        <begin position="419"/>
        <end position="438"/>
    </location>
</feature>
<dbReference type="PRINTS" id="PR00504">
    <property type="entry name" value="CHROMODOMAIN"/>
</dbReference>
<evidence type="ECO:0000259" key="5">
    <source>
        <dbReference type="PROSITE" id="PS50013"/>
    </source>
</evidence>
<feature type="compositionally biased region" description="Basic and acidic residues" evidence="4">
    <location>
        <begin position="271"/>
        <end position="285"/>
    </location>
</feature>
<feature type="compositionally biased region" description="Low complexity" evidence="4">
    <location>
        <begin position="426"/>
        <end position="436"/>
    </location>
</feature>
<feature type="region of interest" description="Disordered" evidence="4">
    <location>
        <begin position="95"/>
        <end position="162"/>
    </location>
</feature>
<dbReference type="CDD" id="cd14279">
    <property type="entry name" value="CUE"/>
    <property type="match status" value="1"/>
</dbReference>
<dbReference type="PANTHER" id="PTHR46535:SF1">
    <property type="entry name" value="NEDD4-BINDING PROTEIN 2"/>
    <property type="match status" value="1"/>
</dbReference>
<comment type="subunit">
    <text evidence="2">Component of the NuA4 histone acetyltransferase complex.</text>
</comment>
<evidence type="ECO:0000259" key="7">
    <source>
        <dbReference type="PROSITE" id="PS51140"/>
    </source>
</evidence>
<dbReference type="Gene3D" id="2.40.50.40">
    <property type="match status" value="2"/>
</dbReference>
<dbReference type="InterPro" id="IPR058864">
    <property type="entry name" value="UBA_10"/>
</dbReference>
<dbReference type="GeneID" id="92013126"/>
<dbReference type="Pfam" id="PF26286">
    <property type="entry name" value="UBA_10"/>
    <property type="match status" value="1"/>
</dbReference>
<protein>
    <recommendedName>
        <fullName evidence="10">Smr domain-containing protein</fullName>
    </recommendedName>
</protein>
<dbReference type="CDD" id="cd00024">
    <property type="entry name" value="CD_CSD"/>
    <property type="match status" value="1"/>
</dbReference>
<keyword evidence="3" id="KW-0539">Nucleus</keyword>
<dbReference type="InterPro" id="IPR002625">
    <property type="entry name" value="Smr_dom"/>
</dbReference>
<organism evidence="8 9">
    <name type="scientific">Diplodia seriata</name>
    <dbReference type="NCBI Taxonomy" id="420778"/>
    <lineage>
        <taxon>Eukaryota</taxon>
        <taxon>Fungi</taxon>
        <taxon>Dikarya</taxon>
        <taxon>Ascomycota</taxon>
        <taxon>Pezizomycotina</taxon>
        <taxon>Dothideomycetes</taxon>
        <taxon>Dothideomycetes incertae sedis</taxon>
        <taxon>Botryosphaeriales</taxon>
        <taxon>Botryosphaeriaceae</taxon>
        <taxon>Diplodia</taxon>
    </lineage>
</organism>
<dbReference type="InterPro" id="IPR016197">
    <property type="entry name" value="Chromo-like_dom_sf"/>
</dbReference>
<comment type="subcellular location">
    <subcellularLocation>
        <location evidence="1">Nucleus</location>
    </subcellularLocation>
</comment>
<dbReference type="InterPro" id="IPR036063">
    <property type="entry name" value="Smr_dom_sf"/>
</dbReference>
<dbReference type="InterPro" id="IPR017984">
    <property type="entry name" value="Chromo_dom_subgr"/>
</dbReference>
<feature type="domain" description="Chromo" evidence="5">
    <location>
        <begin position="46"/>
        <end position="98"/>
    </location>
</feature>
<evidence type="ECO:0008006" key="10">
    <source>
        <dbReference type="Google" id="ProtNLM"/>
    </source>
</evidence>
<evidence type="ECO:0000313" key="8">
    <source>
        <dbReference type="EMBL" id="KAL0256646.1"/>
    </source>
</evidence>
<dbReference type="PROSITE" id="PS50013">
    <property type="entry name" value="CHROMO_2"/>
    <property type="match status" value="1"/>
</dbReference>